<dbReference type="SUPFAM" id="SSF52540">
    <property type="entry name" value="P-loop containing nucleoside triphosphate hydrolases"/>
    <property type="match status" value="1"/>
</dbReference>
<evidence type="ECO:0000313" key="12">
    <source>
        <dbReference type="Proteomes" id="UP000252893"/>
    </source>
</evidence>
<feature type="domain" description="ABC transporter" evidence="10">
    <location>
        <begin position="9"/>
        <end position="250"/>
    </location>
</feature>
<dbReference type="SMART" id="SM00382">
    <property type="entry name" value="AAA"/>
    <property type="match status" value="1"/>
</dbReference>
<dbReference type="InterPro" id="IPR027417">
    <property type="entry name" value="P-loop_NTPase"/>
</dbReference>
<evidence type="ECO:0000256" key="8">
    <source>
        <dbReference type="ARBA" id="ARBA00022970"/>
    </source>
</evidence>
<dbReference type="PIRSF" id="PIRSF039085">
    <property type="entry name" value="ABC_ATPase_HisP"/>
    <property type="match status" value="1"/>
</dbReference>
<dbReference type="GO" id="GO:0016887">
    <property type="term" value="F:ATP hydrolysis activity"/>
    <property type="evidence" value="ECO:0007669"/>
    <property type="project" value="InterPro"/>
</dbReference>
<dbReference type="PANTHER" id="PTHR43166">
    <property type="entry name" value="AMINO ACID IMPORT ATP-BINDING PROTEIN"/>
    <property type="match status" value="1"/>
</dbReference>
<gene>
    <name evidence="11" type="ORF">DFR47_10390</name>
</gene>
<dbReference type="CDD" id="cd03262">
    <property type="entry name" value="ABC_HisP_GlnQ"/>
    <property type="match status" value="1"/>
</dbReference>
<evidence type="ECO:0000256" key="9">
    <source>
        <dbReference type="ARBA" id="ARBA00023136"/>
    </source>
</evidence>
<dbReference type="GO" id="GO:0005886">
    <property type="term" value="C:plasma membrane"/>
    <property type="evidence" value="ECO:0007669"/>
    <property type="project" value="UniProtKB-SubCell"/>
</dbReference>
<evidence type="ECO:0000313" key="11">
    <source>
        <dbReference type="EMBL" id="RBO95527.1"/>
    </source>
</evidence>
<accession>A0A366DZQ9</accession>
<reference evidence="11 12" key="1">
    <citation type="submission" date="2018-06" db="EMBL/GenBank/DDBJ databases">
        <title>Genomic Encyclopedia of Type Strains, Phase IV (KMG-IV): sequencing the most valuable type-strain genomes for metagenomic binning, comparative biology and taxonomic classification.</title>
        <authorList>
            <person name="Goeker M."/>
        </authorList>
    </citation>
    <scope>NUCLEOTIDE SEQUENCE [LARGE SCALE GENOMIC DNA]</scope>
    <source>
        <strain evidence="11 12">DSM 25619</strain>
    </source>
</reference>
<dbReference type="NCBIfam" id="TIGR03005">
    <property type="entry name" value="ectoine_ehuA"/>
    <property type="match status" value="1"/>
</dbReference>
<dbReference type="InterPro" id="IPR014343">
    <property type="entry name" value="Ectoine_EhuA"/>
</dbReference>
<keyword evidence="9" id="KW-0472">Membrane</keyword>
<evidence type="ECO:0000256" key="1">
    <source>
        <dbReference type="ARBA" id="ARBA00004202"/>
    </source>
</evidence>
<sequence length="255" mass="27869">MHNSSTPAAEFVGVTKSYGSLEVLKKLCFKIAPGERVSLIGPSGSGKTTILRMLMTLEQPTSGEIRVFGKTMSSADGTPVKEQAMRAARAHIGMVFQQFNLFPHMTALENVMEAPVHVLKMPKNEARDMAQALLDRVGLGNKAGSYPSQLSGGQQQRVAIARALAMKPQIMLLDEITSALDPELIGEVLDLVHALASETRMAMLVVTHEMGFARDIADRVIFMEKGHIVEEGLPDQVFGAPDNERTRAFLRSVRR</sequence>
<evidence type="ECO:0000256" key="3">
    <source>
        <dbReference type="ARBA" id="ARBA00005417"/>
    </source>
</evidence>
<comment type="similarity">
    <text evidence="3">Belongs to the ABC transporter superfamily.</text>
</comment>
<evidence type="ECO:0000256" key="2">
    <source>
        <dbReference type="ARBA" id="ARBA00004533"/>
    </source>
</evidence>
<protein>
    <submittedName>
        <fullName evidence="11">Amino acid ABC transporter ATP-binding protein (PAAT family)</fullName>
    </submittedName>
</protein>
<keyword evidence="8" id="KW-0029">Amino-acid transport</keyword>
<dbReference type="OrthoDB" id="9802264at2"/>
<organism evidence="11 12">
    <name type="scientific">Pseudochrobactrum asaccharolyticum</name>
    <dbReference type="NCBI Taxonomy" id="354351"/>
    <lineage>
        <taxon>Bacteria</taxon>
        <taxon>Pseudomonadati</taxon>
        <taxon>Pseudomonadota</taxon>
        <taxon>Alphaproteobacteria</taxon>
        <taxon>Hyphomicrobiales</taxon>
        <taxon>Brucellaceae</taxon>
        <taxon>Pseudochrobactrum</taxon>
    </lineage>
</organism>
<dbReference type="InterPro" id="IPR050086">
    <property type="entry name" value="MetN_ABC_transporter-like"/>
</dbReference>
<evidence type="ECO:0000256" key="6">
    <source>
        <dbReference type="ARBA" id="ARBA00022741"/>
    </source>
</evidence>
<dbReference type="InterPro" id="IPR003439">
    <property type="entry name" value="ABC_transporter-like_ATP-bd"/>
</dbReference>
<keyword evidence="7 11" id="KW-0067">ATP-binding</keyword>
<dbReference type="PROSITE" id="PS50893">
    <property type="entry name" value="ABC_TRANSPORTER_2"/>
    <property type="match status" value="1"/>
</dbReference>
<dbReference type="Proteomes" id="UP000252893">
    <property type="component" value="Unassembled WGS sequence"/>
</dbReference>
<keyword evidence="4" id="KW-0813">Transport</keyword>
<dbReference type="GO" id="GO:0005524">
    <property type="term" value="F:ATP binding"/>
    <property type="evidence" value="ECO:0007669"/>
    <property type="project" value="UniProtKB-KW"/>
</dbReference>
<name>A0A366DZQ9_9HYPH</name>
<dbReference type="RefSeq" id="WP_113944079.1">
    <property type="nucleotide sequence ID" value="NZ_JAHREH010000009.1"/>
</dbReference>
<dbReference type="PROSITE" id="PS00211">
    <property type="entry name" value="ABC_TRANSPORTER_1"/>
    <property type="match status" value="1"/>
</dbReference>
<dbReference type="Gene3D" id="3.40.50.300">
    <property type="entry name" value="P-loop containing nucleotide triphosphate hydrolases"/>
    <property type="match status" value="1"/>
</dbReference>
<evidence type="ECO:0000256" key="7">
    <source>
        <dbReference type="ARBA" id="ARBA00022840"/>
    </source>
</evidence>
<evidence type="ECO:0000259" key="10">
    <source>
        <dbReference type="PROSITE" id="PS50893"/>
    </source>
</evidence>
<dbReference type="Pfam" id="PF00005">
    <property type="entry name" value="ABC_tran"/>
    <property type="match status" value="1"/>
</dbReference>
<dbReference type="PANTHER" id="PTHR43166:SF9">
    <property type="entry name" value="GLUTAMATE_ASPARTATE IMPORT ATP-BINDING PROTEIN GLTL"/>
    <property type="match status" value="1"/>
</dbReference>
<proteinExistence type="inferred from homology"/>
<dbReference type="InterPro" id="IPR003593">
    <property type="entry name" value="AAA+_ATPase"/>
</dbReference>
<keyword evidence="5" id="KW-1003">Cell membrane</keyword>
<evidence type="ECO:0000256" key="4">
    <source>
        <dbReference type="ARBA" id="ARBA00022448"/>
    </source>
</evidence>
<dbReference type="InterPro" id="IPR030679">
    <property type="entry name" value="ABC_ATPase_HisP-typ"/>
</dbReference>
<evidence type="ECO:0000256" key="5">
    <source>
        <dbReference type="ARBA" id="ARBA00022475"/>
    </source>
</evidence>
<comment type="caution">
    <text evidence="11">The sequence shown here is derived from an EMBL/GenBank/DDBJ whole genome shotgun (WGS) entry which is preliminary data.</text>
</comment>
<dbReference type="InterPro" id="IPR017871">
    <property type="entry name" value="ABC_transporter-like_CS"/>
</dbReference>
<keyword evidence="6" id="KW-0547">Nucleotide-binding</keyword>
<keyword evidence="12" id="KW-1185">Reference proteome</keyword>
<comment type="subcellular location">
    <subcellularLocation>
        <location evidence="2">Cell inner membrane</location>
    </subcellularLocation>
    <subcellularLocation>
        <location evidence="1">Cell membrane</location>
        <topology evidence="1">Peripheral membrane protein</topology>
    </subcellularLocation>
</comment>
<dbReference type="AlphaFoldDB" id="A0A366DZQ9"/>
<dbReference type="GO" id="GO:0015424">
    <property type="term" value="F:ABC-type amino acid transporter activity"/>
    <property type="evidence" value="ECO:0007669"/>
    <property type="project" value="InterPro"/>
</dbReference>
<dbReference type="EMBL" id="QNRH01000003">
    <property type="protein sequence ID" value="RBO95527.1"/>
    <property type="molecule type" value="Genomic_DNA"/>
</dbReference>